<protein>
    <recommendedName>
        <fullName evidence="4">Phage tail protein</fullName>
    </recommendedName>
</protein>
<sequence>MVAYRDGGVQESKQYDPTTSAIIVGGTAIADVAEMSVSGEKDRTREDTVDRNAITDPGVPRVEASVTVYVTSVSTETFKQLCADDVEFDVNFKPSDDAGMEPTTLLYCMVDDWEHTGVSPTGVPEFEATINGYDYS</sequence>
<reference evidence="2 3" key="1">
    <citation type="submission" date="2019-12" db="EMBL/GenBank/DDBJ databases">
        <title>Halocatena pleomorpha gen. nov. sp. nov., an extremely halophilic archaeon of family Halobacteriaceae isolated from saltpan soil.</title>
        <authorList>
            <person name="Pal Y."/>
            <person name="Verma A."/>
            <person name="Krishnamurthi S."/>
            <person name="Kumar P."/>
        </authorList>
    </citation>
    <scope>NUCLEOTIDE SEQUENCE [LARGE SCALE GENOMIC DNA]</scope>
    <source>
        <strain evidence="2 3">JCM 16495</strain>
    </source>
</reference>
<dbReference type="Proteomes" id="UP000451471">
    <property type="component" value="Unassembled WGS sequence"/>
</dbReference>
<comment type="caution">
    <text evidence="2">The sequence shown here is derived from an EMBL/GenBank/DDBJ whole genome shotgun (WGS) entry which is preliminary data.</text>
</comment>
<dbReference type="AlphaFoldDB" id="A0A6B0GS09"/>
<evidence type="ECO:0000256" key="1">
    <source>
        <dbReference type="SAM" id="MobiDB-lite"/>
    </source>
</evidence>
<feature type="region of interest" description="Disordered" evidence="1">
    <location>
        <begin position="37"/>
        <end position="56"/>
    </location>
</feature>
<organism evidence="2 3">
    <name type="scientific">Halomarina oriensis</name>
    <dbReference type="NCBI Taxonomy" id="671145"/>
    <lineage>
        <taxon>Archaea</taxon>
        <taxon>Methanobacteriati</taxon>
        <taxon>Methanobacteriota</taxon>
        <taxon>Stenosarchaea group</taxon>
        <taxon>Halobacteria</taxon>
        <taxon>Halobacteriales</taxon>
        <taxon>Natronomonadaceae</taxon>
        <taxon>Halomarina</taxon>
    </lineage>
</organism>
<accession>A0A6B0GS09</accession>
<keyword evidence="3" id="KW-1185">Reference proteome</keyword>
<proteinExistence type="predicted"/>
<evidence type="ECO:0000313" key="2">
    <source>
        <dbReference type="EMBL" id="MWG36459.1"/>
    </source>
</evidence>
<feature type="compositionally biased region" description="Basic and acidic residues" evidence="1">
    <location>
        <begin position="39"/>
        <end position="50"/>
    </location>
</feature>
<dbReference type="EMBL" id="WSZK01000036">
    <property type="protein sequence ID" value="MWG36459.1"/>
    <property type="molecule type" value="Genomic_DNA"/>
</dbReference>
<dbReference type="RefSeq" id="WP_158206115.1">
    <property type="nucleotide sequence ID" value="NZ_WSZK01000036.1"/>
</dbReference>
<evidence type="ECO:0008006" key="4">
    <source>
        <dbReference type="Google" id="ProtNLM"/>
    </source>
</evidence>
<name>A0A6B0GS09_9EURY</name>
<evidence type="ECO:0000313" key="3">
    <source>
        <dbReference type="Proteomes" id="UP000451471"/>
    </source>
</evidence>
<gene>
    <name evidence="2" type="ORF">GQS65_18545</name>
</gene>